<accession>A0A897NBW0</accession>
<reference evidence="2 3" key="1">
    <citation type="submission" date="2020-11" db="EMBL/GenBank/DDBJ databases">
        <title>Carbohydrate-dependent, anaerobic sulfur respiration: A novel catabolism in halophilic archaea.</title>
        <authorList>
            <person name="Sorokin D.Y."/>
            <person name="Messina E."/>
            <person name="Smedile F."/>
            <person name="La Cono V."/>
            <person name="Hallsworth J.E."/>
            <person name="Yakimov M.M."/>
        </authorList>
    </citation>
    <scope>NUCLEOTIDE SEQUENCE [LARGE SCALE GENOMIC DNA]</scope>
    <source>
        <strain evidence="2 3">HSR12-2</strain>
    </source>
</reference>
<feature type="transmembrane region" description="Helical" evidence="1">
    <location>
        <begin position="53"/>
        <end position="74"/>
    </location>
</feature>
<keyword evidence="1" id="KW-0472">Membrane</keyword>
<dbReference type="KEGG" id="hds:HSR122_1078"/>
<keyword evidence="1" id="KW-0812">Transmembrane</keyword>
<dbReference type="RefSeq" id="WP_229111703.1">
    <property type="nucleotide sequence ID" value="NZ_CP064788.1"/>
</dbReference>
<dbReference type="GeneID" id="68851727"/>
<evidence type="ECO:0000313" key="3">
    <source>
        <dbReference type="Proteomes" id="UP000662973"/>
    </source>
</evidence>
<gene>
    <name evidence="2" type="ORF">HSR122_1078</name>
</gene>
<dbReference type="AlphaFoldDB" id="A0A897NBW0"/>
<keyword evidence="1" id="KW-1133">Transmembrane helix</keyword>
<organism evidence="2 3">
    <name type="scientific">Halapricum desulfuricans</name>
    <dbReference type="NCBI Taxonomy" id="2841257"/>
    <lineage>
        <taxon>Archaea</taxon>
        <taxon>Methanobacteriati</taxon>
        <taxon>Methanobacteriota</taxon>
        <taxon>Stenosarchaea group</taxon>
        <taxon>Halobacteria</taxon>
        <taxon>Halobacteriales</taxon>
        <taxon>Haloarculaceae</taxon>
        <taxon>Halapricum</taxon>
    </lineage>
</organism>
<sequence>MPAKTGASHAIASFGSIVLGAYISAHTSLVTGISRSIGDSVLSTVGLSLPESVTGMLLISTALAFLWGIAYHFARHSSEAASAPAAADLSTPPQPDAVDVPEPLRDVVSEPYSSPDSIASVDAEVRSHLATELAAARSVLDDVHDRLVESGDRDAAARVGSLAETVRQAEQRITSPQDGISTDAVSLRDRSAVVSIHTDLVAAIDRLHEELDALEQSLPNPAGEHFETVHRRLRDLETALERRQQRLDQGDNPR</sequence>
<evidence type="ECO:0000313" key="2">
    <source>
        <dbReference type="EMBL" id="QSG08479.1"/>
    </source>
</evidence>
<proteinExistence type="predicted"/>
<evidence type="ECO:0000256" key="1">
    <source>
        <dbReference type="SAM" id="Phobius"/>
    </source>
</evidence>
<protein>
    <submittedName>
        <fullName evidence="2">Putative membrane protein</fullName>
    </submittedName>
</protein>
<keyword evidence="3" id="KW-1185">Reference proteome</keyword>
<name>A0A897NBW0_9EURY</name>
<dbReference type="Proteomes" id="UP000662973">
    <property type="component" value="Chromosome"/>
</dbReference>
<feature type="transmembrane region" description="Helical" evidence="1">
    <location>
        <begin position="12"/>
        <end position="33"/>
    </location>
</feature>
<dbReference type="EMBL" id="CP064788">
    <property type="protein sequence ID" value="QSG08479.1"/>
    <property type="molecule type" value="Genomic_DNA"/>
</dbReference>